<reference evidence="2 3" key="1">
    <citation type="submission" date="2022-02" db="EMBL/GenBank/DDBJ databases">
        <title>Genome analysis of Beneficial Microorganisms for Coral consortium from Pocillopora damicornis.</title>
        <authorList>
            <person name="Rosado P.M."/>
            <person name="Cardoso P.M."/>
            <person name="Rosado J.G."/>
            <person name="Schultz J."/>
            <person name="Rocha U."/>
            <person name="Costa T.K."/>
            <person name="Peixoto R.S."/>
        </authorList>
    </citation>
    <scope>NUCLEOTIDE SEQUENCE [LARGE SCALE GENOMIC DNA]</scope>
    <source>
        <strain evidence="2 3">BMC5</strain>
    </source>
</reference>
<accession>A0ABT6TYU6</accession>
<feature type="region of interest" description="Disordered" evidence="1">
    <location>
        <begin position="236"/>
        <end position="255"/>
    </location>
</feature>
<comment type="caution">
    <text evidence="2">The sequence shown here is derived from an EMBL/GenBank/DDBJ whole genome shotgun (WGS) entry which is preliminary data.</text>
</comment>
<organism evidence="2 3">
    <name type="scientific">Pseudoalteromonas shioyasakiensis</name>
    <dbReference type="NCBI Taxonomy" id="1190813"/>
    <lineage>
        <taxon>Bacteria</taxon>
        <taxon>Pseudomonadati</taxon>
        <taxon>Pseudomonadota</taxon>
        <taxon>Gammaproteobacteria</taxon>
        <taxon>Alteromonadales</taxon>
        <taxon>Pseudoalteromonadaceae</taxon>
        <taxon>Pseudoalteromonas</taxon>
    </lineage>
</organism>
<evidence type="ECO:0000313" key="2">
    <source>
        <dbReference type="EMBL" id="MDI4668965.1"/>
    </source>
</evidence>
<dbReference type="CDD" id="cd14740">
    <property type="entry name" value="PAAR_4"/>
    <property type="match status" value="1"/>
</dbReference>
<evidence type="ECO:0000313" key="3">
    <source>
        <dbReference type="Proteomes" id="UP001156974"/>
    </source>
</evidence>
<keyword evidence="3" id="KW-1185">Reference proteome</keyword>
<dbReference type="RefSeq" id="WP_175081697.1">
    <property type="nucleotide sequence ID" value="NZ_JAKUMG010000002.1"/>
</dbReference>
<evidence type="ECO:0000256" key="1">
    <source>
        <dbReference type="SAM" id="MobiDB-lite"/>
    </source>
</evidence>
<name>A0ABT6TYU6_9GAMM</name>
<feature type="region of interest" description="Disordered" evidence="1">
    <location>
        <begin position="344"/>
        <end position="372"/>
    </location>
</feature>
<dbReference type="Pfam" id="PF13665">
    <property type="entry name" value="Tox-PAAR-like"/>
    <property type="match status" value="1"/>
</dbReference>
<dbReference type="Gene3D" id="2.60.200.60">
    <property type="match status" value="1"/>
</dbReference>
<proteinExistence type="predicted"/>
<feature type="compositionally biased region" description="Polar residues" evidence="1">
    <location>
        <begin position="361"/>
        <end position="372"/>
    </location>
</feature>
<protein>
    <submittedName>
        <fullName evidence="2">DUF4150 domain-containing protein</fullName>
    </submittedName>
</protein>
<gene>
    <name evidence="2" type="ORF">MKZ47_07565</name>
</gene>
<sequence length="372" mass="39467">MSYINAMAGKESGSVQYDIDALTADVRSGGSVTWRHNNPTLLGLTNSARSNGALGKANGIAIFSDRSEGESAFLDEITRPKYREHTLGELVNRFIPDYIIPPPQWDNEKNQPILPWNEPQTNMDVNKPIDNPRAFLDLVSNHLGWQAGTEQQLVKDTESEAPQTATVSGQNVLINGRTAVHQDSGGKLTTIDVCLTTIGTSVVPIPYGNKAQSSDVTSVASSVKVNGQGAANVKSYFSQSSGDSPGDKKGIASGTNDGKAEFIMGSFNVMIEGKPAARQGDPMISNNKNTPPMPLMQSGGPAPRGLRVQVRDSLQDLGTGNEASLLVKGVDCNDATLGQIVLSKGGSQQRSSIADKRHSSGENSSINFIAGE</sequence>
<dbReference type="EMBL" id="JAKUMG010000002">
    <property type="protein sequence ID" value="MDI4668965.1"/>
    <property type="molecule type" value="Genomic_DNA"/>
</dbReference>
<dbReference type="Proteomes" id="UP001156974">
    <property type="component" value="Unassembled WGS sequence"/>
</dbReference>